<dbReference type="Proteomes" id="UP000494249">
    <property type="component" value="Unassembled WGS sequence"/>
</dbReference>
<reference evidence="1 2" key="1">
    <citation type="submission" date="2020-04" db="EMBL/GenBank/DDBJ databases">
        <authorList>
            <person name="De Canck E."/>
        </authorList>
    </citation>
    <scope>NUCLEOTIDE SEQUENCE [LARGE SCALE GENOMIC DNA]</scope>
    <source>
        <strain evidence="1 2">LMG 22037</strain>
    </source>
</reference>
<dbReference type="EMBL" id="CADIKB010000006">
    <property type="protein sequence ID" value="CAB3670633.1"/>
    <property type="molecule type" value="Genomic_DNA"/>
</dbReference>
<sequence length="155" mass="17401">MDTNDRSERYAALVRDLCATVGLADAEHVLQTRSIEVEGFDVRLEHFENDLDALYANFHYGTVTAGRTLVVFRLMLEANLLIYAQDQAQLGLDTDTGGIVLVLRVPMTYDVDGAALADLLAHYAEHGRYWRKSIIESTDEMFEGIVAGEFTWLRA</sequence>
<evidence type="ECO:0000313" key="2">
    <source>
        <dbReference type="Proteomes" id="UP000494249"/>
    </source>
</evidence>
<gene>
    <name evidence="1" type="ORF">LMG22037_01944</name>
</gene>
<dbReference type="AlphaFoldDB" id="A0A6J5AIV1"/>
<proteinExistence type="predicted"/>
<dbReference type="RefSeq" id="WP_028359961.1">
    <property type="nucleotide sequence ID" value="NZ_CADFGL010000007.1"/>
</dbReference>
<name>A0A6J5AIV1_9BURK</name>
<dbReference type="SUPFAM" id="SSF69635">
    <property type="entry name" value="Type III secretory system chaperone-like"/>
    <property type="match status" value="1"/>
</dbReference>
<organism evidence="1 2">
    <name type="scientific">Paraburkholderia phenoliruptrix</name>
    <dbReference type="NCBI Taxonomy" id="252970"/>
    <lineage>
        <taxon>Bacteria</taxon>
        <taxon>Pseudomonadati</taxon>
        <taxon>Pseudomonadota</taxon>
        <taxon>Betaproteobacteria</taxon>
        <taxon>Burkholderiales</taxon>
        <taxon>Burkholderiaceae</taxon>
        <taxon>Paraburkholderia</taxon>
    </lineage>
</organism>
<protein>
    <submittedName>
        <fullName evidence="1">Uncharacterized protein</fullName>
    </submittedName>
</protein>
<dbReference type="InterPro" id="IPR010261">
    <property type="entry name" value="Tir_chaperone"/>
</dbReference>
<dbReference type="Pfam" id="PF05932">
    <property type="entry name" value="CesT"/>
    <property type="match status" value="1"/>
</dbReference>
<dbReference type="GO" id="GO:0030254">
    <property type="term" value="P:protein secretion by the type III secretion system"/>
    <property type="evidence" value="ECO:0007669"/>
    <property type="project" value="InterPro"/>
</dbReference>
<evidence type="ECO:0000313" key="1">
    <source>
        <dbReference type="EMBL" id="CAB3670633.1"/>
    </source>
</evidence>
<accession>A0A6J5AIV1</accession>
<dbReference type="Gene3D" id="3.30.1460.10">
    <property type="match status" value="1"/>
</dbReference>